<evidence type="ECO:0000313" key="1">
    <source>
        <dbReference type="EMBL" id="OLN89638.1"/>
    </source>
</evidence>
<sequence length="137" mass="15400">CHYYTVFLITRAFRPAGFIYSGFNVTGFFLGLPYSSDVGELRIRASFDLHPLPRPLVFNLGFQRLNRSLAESPLAIPLIPCLLDLPKKQALRTAVLRAGQGNQLWHKAKASVMMTPSSLSPVLQYIATPYSDQLYRL</sequence>
<dbReference type="EMBL" id="MPGH01000076">
    <property type="protein sequence ID" value="OLN89638.1"/>
    <property type="molecule type" value="Genomic_DNA"/>
</dbReference>
<keyword evidence="2" id="KW-1185">Reference proteome</keyword>
<dbReference type="Proteomes" id="UP000186583">
    <property type="component" value="Unassembled WGS sequence"/>
</dbReference>
<proteinExistence type="predicted"/>
<reference evidence="1 2" key="1">
    <citation type="submission" date="2016-11" db="EMBL/GenBank/DDBJ databases">
        <title>Draft Genome Assembly of Colletotrichum chlorophyti a pathogen of herbaceous plants.</title>
        <authorList>
            <person name="Gan P."/>
            <person name="Narusaka M."/>
            <person name="Tsushima A."/>
            <person name="Narusaka Y."/>
            <person name="Takano Y."/>
            <person name="Shirasu K."/>
        </authorList>
    </citation>
    <scope>NUCLEOTIDE SEQUENCE [LARGE SCALE GENOMIC DNA]</scope>
    <source>
        <strain evidence="1 2">NTL11</strain>
    </source>
</reference>
<feature type="non-terminal residue" evidence="1">
    <location>
        <position position="1"/>
    </location>
</feature>
<comment type="caution">
    <text evidence="1">The sequence shown here is derived from an EMBL/GenBank/DDBJ whole genome shotgun (WGS) entry which is preliminary data.</text>
</comment>
<protein>
    <submittedName>
        <fullName evidence="1">Uncharacterized protein</fullName>
    </submittedName>
</protein>
<dbReference type="AlphaFoldDB" id="A0A1Q8RWX8"/>
<evidence type="ECO:0000313" key="2">
    <source>
        <dbReference type="Proteomes" id="UP000186583"/>
    </source>
</evidence>
<name>A0A1Q8RWX8_9PEZI</name>
<organism evidence="1 2">
    <name type="scientific">Colletotrichum chlorophyti</name>
    <dbReference type="NCBI Taxonomy" id="708187"/>
    <lineage>
        <taxon>Eukaryota</taxon>
        <taxon>Fungi</taxon>
        <taxon>Dikarya</taxon>
        <taxon>Ascomycota</taxon>
        <taxon>Pezizomycotina</taxon>
        <taxon>Sordariomycetes</taxon>
        <taxon>Hypocreomycetidae</taxon>
        <taxon>Glomerellales</taxon>
        <taxon>Glomerellaceae</taxon>
        <taxon>Colletotrichum</taxon>
    </lineage>
</organism>
<accession>A0A1Q8RWX8</accession>
<dbReference type="OrthoDB" id="10597075at2759"/>
<gene>
    <name evidence="1" type="ORF">CCHL11_10051</name>
</gene>